<sequence>MSEWRPEGWRNLYGWVGIGDDPETEALAQVNMAPAYEAGADAILAALREQDIRNFGTLVGWVDGNPSGTLVYIPEAPGKADV</sequence>
<accession>A0A0F9KD65</accession>
<gene>
    <name evidence="1" type="ORF">LCGC14_1419050</name>
</gene>
<dbReference type="AlphaFoldDB" id="A0A0F9KD65"/>
<organism evidence="1">
    <name type="scientific">marine sediment metagenome</name>
    <dbReference type="NCBI Taxonomy" id="412755"/>
    <lineage>
        <taxon>unclassified sequences</taxon>
        <taxon>metagenomes</taxon>
        <taxon>ecological metagenomes</taxon>
    </lineage>
</organism>
<dbReference type="EMBL" id="LAZR01009443">
    <property type="protein sequence ID" value="KKM72586.1"/>
    <property type="molecule type" value="Genomic_DNA"/>
</dbReference>
<name>A0A0F9KD65_9ZZZZ</name>
<reference evidence="1" key="1">
    <citation type="journal article" date="2015" name="Nature">
        <title>Complex archaea that bridge the gap between prokaryotes and eukaryotes.</title>
        <authorList>
            <person name="Spang A."/>
            <person name="Saw J.H."/>
            <person name="Jorgensen S.L."/>
            <person name="Zaremba-Niedzwiedzka K."/>
            <person name="Martijn J."/>
            <person name="Lind A.E."/>
            <person name="van Eijk R."/>
            <person name="Schleper C."/>
            <person name="Guy L."/>
            <person name="Ettema T.J."/>
        </authorList>
    </citation>
    <scope>NUCLEOTIDE SEQUENCE</scope>
</reference>
<protein>
    <submittedName>
        <fullName evidence="1">Uncharacterized protein</fullName>
    </submittedName>
</protein>
<proteinExistence type="predicted"/>
<comment type="caution">
    <text evidence="1">The sequence shown here is derived from an EMBL/GenBank/DDBJ whole genome shotgun (WGS) entry which is preliminary data.</text>
</comment>
<evidence type="ECO:0000313" key="1">
    <source>
        <dbReference type="EMBL" id="KKM72586.1"/>
    </source>
</evidence>